<dbReference type="PANTHER" id="PTHR46945:SF1">
    <property type="entry name" value="CYSTATIN-9-LIKE"/>
    <property type="match status" value="1"/>
</dbReference>
<keyword evidence="4" id="KW-0646">Protease inhibitor</keyword>
<dbReference type="InParanoid" id="H0W0T0"/>
<evidence type="ECO:0000256" key="1">
    <source>
        <dbReference type="ARBA" id="ARBA00004613"/>
    </source>
</evidence>
<gene>
    <name evidence="8" type="primary">LOC100722102</name>
</gene>
<sequence length="149" mass="17481">MSRKSKDTMAHPPGKALLAWALLLFLWGLQLLATGAWLFDLSQFGSNDDVKLYFPPTMEFAQHIFNQQHKDRYAFRVERILSVRREQMRDIVFFMVLKLRRTNCRKFQDDLDNCPFQKNADLSNVIICSFNVSTLPWITKFTLLNKTCS</sequence>
<dbReference type="EMBL" id="AAKN02012572">
    <property type="status" value="NOT_ANNOTATED_CDS"/>
    <property type="molecule type" value="Genomic_DNA"/>
</dbReference>
<evidence type="ECO:0000259" key="7">
    <source>
        <dbReference type="Pfam" id="PF00031"/>
    </source>
</evidence>
<dbReference type="HOGENOM" id="CLU_118168_3_1_1"/>
<dbReference type="AlphaFoldDB" id="H0W0T0"/>
<dbReference type="OMA" id="HSCGCCM"/>
<dbReference type="GeneTree" id="ENSGT00940000161877"/>
<evidence type="ECO:0000256" key="2">
    <source>
        <dbReference type="ARBA" id="ARBA00009403"/>
    </source>
</evidence>
<name>H0W0T0_CAVPO</name>
<dbReference type="Bgee" id="ENSCPOG00000025294">
    <property type="expression patterns" value="Expressed in testis and 3 other cell types or tissues"/>
</dbReference>
<reference evidence="8" key="3">
    <citation type="submission" date="2025-09" db="UniProtKB">
        <authorList>
            <consortium name="Ensembl"/>
        </authorList>
    </citation>
    <scope>IDENTIFICATION</scope>
    <source>
        <strain evidence="8">2N</strain>
    </source>
</reference>
<dbReference type="GO" id="GO:0019730">
    <property type="term" value="P:antimicrobial humoral response"/>
    <property type="evidence" value="ECO:0007669"/>
    <property type="project" value="TreeGrafter"/>
</dbReference>
<evidence type="ECO:0000313" key="8">
    <source>
        <dbReference type="Ensembl" id="ENSCPOP00000016568.2"/>
    </source>
</evidence>
<evidence type="ECO:0000256" key="3">
    <source>
        <dbReference type="ARBA" id="ARBA00022525"/>
    </source>
</evidence>
<organism evidence="8 9">
    <name type="scientific">Cavia porcellus</name>
    <name type="common">Guinea pig</name>
    <dbReference type="NCBI Taxonomy" id="10141"/>
    <lineage>
        <taxon>Eukaryota</taxon>
        <taxon>Metazoa</taxon>
        <taxon>Chordata</taxon>
        <taxon>Craniata</taxon>
        <taxon>Vertebrata</taxon>
        <taxon>Euteleostomi</taxon>
        <taxon>Mammalia</taxon>
        <taxon>Eutheria</taxon>
        <taxon>Euarchontoglires</taxon>
        <taxon>Glires</taxon>
        <taxon>Rodentia</taxon>
        <taxon>Hystricomorpha</taxon>
        <taxon>Caviidae</taxon>
        <taxon>Cavia</taxon>
    </lineage>
</organism>
<dbReference type="VEuPathDB" id="HostDB:ENSCPOG00000025294"/>
<dbReference type="GO" id="GO:0004869">
    <property type="term" value="F:cysteine-type endopeptidase inhibitor activity"/>
    <property type="evidence" value="ECO:0007669"/>
    <property type="project" value="UniProtKB-KW"/>
</dbReference>
<evidence type="ECO:0000256" key="6">
    <source>
        <dbReference type="ARBA" id="ARBA00022729"/>
    </source>
</evidence>
<reference evidence="8" key="2">
    <citation type="submission" date="2025-08" db="UniProtKB">
        <authorList>
            <consortium name="Ensembl"/>
        </authorList>
    </citation>
    <scope>IDENTIFICATION</scope>
    <source>
        <strain evidence="8">2N</strain>
    </source>
</reference>
<protein>
    <recommendedName>
        <fullName evidence="7">Cystatin domain-containing protein</fullName>
    </recommendedName>
</protein>
<dbReference type="InterPro" id="IPR046350">
    <property type="entry name" value="Cystatin_sf"/>
</dbReference>
<evidence type="ECO:0000256" key="4">
    <source>
        <dbReference type="ARBA" id="ARBA00022690"/>
    </source>
</evidence>
<evidence type="ECO:0000313" key="9">
    <source>
        <dbReference type="Proteomes" id="UP000005447"/>
    </source>
</evidence>
<dbReference type="Gene3D" id="3.10.450.10">
    <property type="match status" value="1"/>
</dbReference>
<accession>H0W0T0</accession>
<feature type="domain" description="Cystatin" evidence="7">
    <location>
        <begin position="57"/>
        <end position="137"/>
    </location>
</feature>
<comment type="similarity">
    <text evidence="2">Belongs to the cystatin family.</text>
</comment>
<dbReference type="GO" id="GO:0005615">
    <property type="term" value="C:extracellular space"/>
    <property type="evidence" value="ECO:0007669"/>
    <property type="project" value="TreeGrafter"/>
</dbReference>
<keyword evidence="9" id="KW-1185">Reference proteome</keyword>
<dbReference type="Pfam" id="PF00031">
    <property type="entry name" value="Cystatin"/>
    <property type="match status" value="1"/>
</dbReference>
<keyword evidence="5" id="KW-0789">Thiol protease inhibitor</keyword>
<dbReference type="eggNOG" id="ENOG502TAJ0">
    <property type="taxonomic scope" value="Eukaryota"/>
</dbReference>
<evidence type="ECO:0000256" key="5">
    <source>
        <dbReference type="ARBA" id="ARBA00022704"/>
    </source>
</evidence>
<dbReference type="PANTHER" id="PTHR46945">
    <property type="entry name" value="CYSTATIN-9-LIKE"/>
    <property type="match status" value="1"/>
</dbReference>
<dbReference type="FunCoup" id="H0W0T0">
    <property type="interactions" value="165"/>
</dbReference>
<keyword evidence="3" id="KW-0964">Secreted</keyword>
<dbReference type="SUPFAM" id="SSF54403">
    <property type="entry name" value="Cystatin/monellin"/>
    <property type="match status" value="1"/>
</dbReference>
<proteinExistence type="inferred from homology"/>
<comment type="subcellular location">
    <subcellularLocation>
        <location evidence="1">Secreted</location>
    </subcellularLocation>
</comment>
<dbReference type="Ensembl" id="ENSCPOT00000020940.2">
    <property type="protein sequence ID" value="ENSCPOP00000016568.2"/>
    <property type="gene ID" value="ENSCPOG00000025294.2"/>
</dbReference>
<dbReference type="InterPro" id="IPR043250">
    <property type="entry name" value="CST9-like"/>
</dbReference>
<dbReference type="STRING" id="10141.ENSCPOP00000016568"/>
<dbReference type="InterPro" id="IPR000010">
    <property type="entry name" value="Cystatin_dom"/>
</dbReference>
<reference evidence="9" key="1">
    <citation type="journal article" date="2011" name="Nature">
        <title>A high-resolution map of human evolutionary constraint using 29 mammals.</title>
        <authorList>
            <person name="Lindblad-Toh K."/>
            <person name="Garber M."/>
            <person name="Zuk O."/>
            <person name="Lin M.F."/>
            <person name="Parker B.J."/>
            <person name="Washietl S."/>
            <person name="Kheradpour P."/>
            <person name="Ernst J."/>
            <person name="Jordan G."/>
            <person name="Mauceli E."/>
            <person name="Ward L.D."/>
            <person name="Lowe C.B."/>
            <person name="Holloway A.K."/>
            <person name="Clamp M."/>
            <person name="Gnerre S."/>
            <person name="Alfoldi J."/>
            <person name="Beal K."/>
            <person name="Chang J."/>
            <person name="Clawson H."/>
            <person name="Cuff J."/>
            <person name="Di Palma F."/>
            <person name="Fitzgerald S."/>
            <person name="Flicek P."/>
            <person name="Guttman M."/>
            <person name="Hubisz M.J."/>
            <person name="Jaffe D.B."/>
            <person name="Jungreis I."/>
            <person name="Kent W.J."/>
            <person name="Kostka D."/>
            <person name="Lara M."/>
            <person name="Martins A.L."/>
            <person name="Massingham T."/>
            <person name="Moltke I."/>
            <person name="Raney B.J."/>
            <person name="Rasmussen M.D."/>
            <person name="Robinson J."/>
            <person name="Stark A."/>
            <person name="Vilella A.J."/>
            <person name="Wen J."/>
            <person name="Xie X."/>
            <person name="Zody M.C."/>
            <person name="Baldwin J."/>
            <person name="Bloom T."/>
            <person name="Chin C.W."/>
            <person name="Heiman D."/>
            <person name="Nicol R."/>
            <person name="Nusbaum C."/>
            <person name="Young S."/>
            <person name="Wilkinson J."/>
            <person name="Worley K.C."/>
            <person name="Kovar C.L."/>
            <person name="Muzny D.M."/>
            <person name="Gibbs R.A."/>
            <person name="Cree A."/>
            <person name="Dihn H.H."/>
            <person name="Fowler G."/>
            <person name="Jhangiani S."/>
            <person name="Joshi V."/>
            <person name="Lee S."/>
            <person name="Lewis L.R."/>
            <person name="Nazareth L.V."/>
            <person name="Okwuonu G."/>
            <person name="Santibanez J."/>
            <person name="Warren W.C."/>
            <person name="Mardis E.R."/>
            <person name="Weinstock G.M."/>
            <person name="Wilson R.K."/>
            <person name="Delehaunty K."/>
            <person name="Dooling D."/>
            <person name="Fronik C."/>
            <person name="Fulton L."/>
            <person name="Fulton B."/>
            <person name="Graves T."/>
            <person name="Minx P."/>
            <person name="Sodergren E."/>
            <person name="Birney E."/>
            <person name="Margulies E.H."/>
            <person name="Herrero J."/>
            <person name="Green E.D."/>
            <person name="Haussler D."/>
            <person name="Siepel A."/>
            <person name="Goldman N."/>
            <person name="Pollard K.S."/>
            <person name="Pedersen J.S."/>
            <person name="Lander E.S."/>
            <person name="Kellis M."/>
        </authorList>
    </citation>
    <scope>NUCLEOTIDE SEQUENCE [LARGE SCALE GENOMIC DNA]</scope>
    <source>
        <strain evidence="9">2N</strain>
    </source>
</reference>
<dbReference type="Proteomes" id="UP000005447">
    <property type="component" value="Unassembled WGS sequence"/>
</dbReference>
<dbReference type="CDD" id="cd00042">
    <property type="entry name" value="CY"/>
    <property type="match status" value="1"/>
</dbReference>
<keyword evidence="6" id="KW-0732">Signal</keyword>